<evidence type="ECO:0000313" key="2">
    <source>
        <dbReference type="WBParaSite" id="jg21531"/>
    </source>
</evidence>
<name>A0A915DNR7_9BILA</name>
<sequence length="88" mass="10176">MNSKIEFPRSFETLKSLLVSKCNAVQKMTKKALEGIRRLQPSDQSESSASREGSVLDCLLREIDEDEKQKRHEETEFIRVPRYGSVIF</sequence>
<dbReference type="AlphaFoldDB" id="A0A915DNR7"/>
<dbReference type="WBParaSite" id="jg21531">
    <property type="protein sequence ID" value="jg21531"/>
    <property type="gene ID" value="jg21531"/>
</dbReference>
<organism evidence="1 2">
    <name type="scientific">Ditylenchus dipsaci</name>
    <dbReference type="NCBI Taxonomy" id="166011"/>
    <lineage>
        <taxon>Eukaryota</taxon>
        <taxon>Metazoa</taxon>
        <taxon>Ecdysozoa</taxon>
        <taxon>Nematoda</taxon>
        <taxon>Chromadorea</taxon>
        <taxon>Rhabditida</taxon>
        <taxon>Tylenchina</taxon>
        <taxon>Tylenchomorpha</taxon>
        <taxon>Sphaerularioidea</taxon>
        <taxon>Anguinidae</taxon>
        <taxon>Anguininae</taxon>
        <taxon>Ditylenchus</taxon>
    </lineage>
</organism>
<reference evidence="2" key="1">
    <citation type="submission" date="2022-11" db="UniProtKB">
        <authorList>
            <consortium name="WormBaseParasite"/>
        </authorList>
    </citation>
    <scope>IDENTIFICATION</scope>
</reference>
<evidence type="ECO:0000313" key="1">
    <source>
        <dbReference type="Proteomes" id="UP000887574"/>
    </source>
</evidence>
<accession>A0A915DNR7</accession>
<dbReference type="Proteomes" id="UP000887574">
    <property type="component" value="Unplaced"/>
</dbReference>
<proteinExistence type="predicted"/>
<protein>
    <submittedName>
        <fullName evidence="2">Uncharacterized protein</fullName>
    </submittedName>
</protein>
<keyword evidence="1" id="KW-1185">Reference proteome</keyword>